<keyword evidence="4" id="KW-1185">Reference proteome</keyword>
<dbReference type="EMBL" id="JAERRH010000002">
    <property type="protein sequence ID" value="MBL1104242.1"/>
    <property type="molecule type" value="Genomic_DNA"/>
</dbReference>
<protein>
    <recommendedName>
        <fullName evidence="5">SH3b domain-containing protein</fullName>
    </recommendedName>
</protein>
<feature type="region of interest" description="Disordered" evidence="1">
    <location>
        <begin position="133"/>
        <end position="160"/>
    </location>
</feature>
<evidence type="ECO:0000256" key="1">
    <source>
        <dbReference type="SAM" id="MobiDB-lite"/>
    </source>
</evidence>
<feature type="signal peptide" evidence="2">
    <location>
        <begin position="1"/>
        <end position="44"/>
    </location>
</feature>
<dbReference type="Proteomes" id="UP000621386">
    <property type="component" value="Unassembled WGS sequence"/>
</dbReference>
<evidence type="ECO:0000256" key="2">
    <source>
        <dbReference type="SAM" id="SignalP"/>
    </source>
</evidence>
<evidence type="ECO:0000313" key="4">
    <source>
        <dbReference type="Proteomes" id="UP000621386"/>
    </source>
</evidence>
<gene>
    <name evidence="3" type="ORF">JK361_06420</name>
</gene>
<name>A0ABS1NWP5_9ACTN</name>
<reference evidence="3 4" key="1">
    <citation type="submission" date="2021-01" db="EMBL/GenBank/DDBJ databases">
        <title>WGS of actinomycetes isolated from Thailand.</title>
        <authorList>
            <person name="Thawai C."/>
        </authorList>
    </citation>
    <scope>NUCLEOTIDE SEQUENCE [LARGE SCALE GENOMIC DNA]</scope>
    <source>
        <strain evidence="3 4">CH5-8</strain>
    </source>
</reference>
<organism evidence="3 4">
    <name type="scientific">Streptomyces musisoli</name>
    <dbReference type="NCBI Taxonomy" id="2802280"/>
    <lineage>
        <taxon>Bacteria</taxon>
        <taxon>Bacillati</taxon>
        <taxon>Actinomycetota</taxon>
        <taxon>Actinomycetes</taxon>
        <taxon>Kitasatosporales</taxon>
        <taxon>Streptomycetaceae</taxon>
        <taxon>Streptomyces</taxon>
    </lineage>
</organism>
<sequence>MGRQRIADCDQGETMMRGISRCRGAIVAVLSAGALALATGSASAASALIPVTASTGLGVYSTTHVRDGKVGVPDLGRGDAIVADCWDRGDNIGNRGNVWYHTRSERYTGSSGQELFVTGWTYGPMWTAMTHSTAGTSRSADGMSPAARPGAAVPGRAAHM</sequence>
<feature type="compositionally biased region" description="Low complexity" evidence="1">
    <location>
        <begin position="145"/>
        <end position="160"/>
    </location>
</feature>
<feature type="chain" id="PRO_5047250389" description="SH3b domain-containing protein" evidence="2">
    <location>
        <begin position="45"/>
        <end position="160"/>
    </location>
</feature>
<evidence type="ECO:0000313" key="3">
    <source>
        <dbReference type="EMBL" id="MBL1104242.1"/>
    </source>
</evidence>
<proteinExistence type="predicted"/>
<evidence type="ECO:0008006" key="5">
    <source>
        <dbReference type="Google" id="ProtNLM"/>
    </source>
</evidence>
<accession>A0ABS1NWP5</accession>
<keyword evidence="2" id="KW-0732">Signal</keyword>
<comment type="caution">
    <text evidence="3">The sequence shown here is derived from an EMBL/GenBank/DDBJ whole genome shotgun (WGS) entry which is preliminary data.</text>
</comment>
<dbReference type="RefSeq" id="WP_201814670.1">
    <property type="nucleotide sequence ID" value="NZ_JAERRH010000002.1"/>
</dbReference>